<reference evidence="8 9" key="1">
    <citation type="journal article" date="2012" name="BMC Genomics">
        <title>Sequencing the genome of Marssonina brunnea reveals fungus-poplar co-evolution.</title>
        <authorList>
            <person name="Zhu S."/>
            <person name="Cao Y.-Z."/>
            <person name="Jiang C."/>
            <person name="Tan B.-Y."/>
            <person name="Wang Z."/>
            <person name="Feng S."/>
            <person name="Zhang L."/>
            <person name="Su X.-H."/>
            <person name="Brejova B."/>
            <person name="Vinar T."/>
            <person name="Xu M."/>
            <person name="Wang M.-X."/>
            <person name="Zhang S.-G."/>
            <person name="Huang M.-R."/>
            <person name="Wu R."/>
            <person name="Zhou Y."/>
        </authorList>
    </citation>
    <scope>NUCLEOTIDE SEQUENCE [LARGE SCALE GENOMIC DNA]</scope>
    <source>
        <strain evidence="8 9">MB_m1</strain>
    </source>
</reference>
<dbReference type="KEGG" id="mbe:MBM_02364"/>
<keyword evidence="7" id="KW-1133">Transmembrane helix</keyword>
<gene>
    <name evidence="8" type="ORF">MBM_02364</name>
</gene>
<feature type="transmembrane region" description="Helical" evidence="7">
    <location>
        <begin position="42"/>
        <end position="61"/>
    </location>
</feature>
<evidence type="ECO:0000256" key="7">
    <source>
        <dbReference type="SAM" id="Phobius"/>
    </source>
</evidence>
<dbReference type="GO" id="GO:0016705">
    <property type="term" value="F:oxidoreductase activity, acting on paired donors, with incorporation or reduction of molecular oxygen"/>
    <property type="evidence" value="ECO:0007669"/>
    <property type="project" value="InterPro"/>
</dbReference>
<dbReference type="OrthoDB" id="1470350at2759"/>
<dbReference type="InterPro" id="IPR036396">
    <property type="entry name" value="Cyt_P450_sf"/>
</dbReference>
<evidence type="ECO:0000256" key="3">
    <source>
        <dbReference type="ARBA" id="ARBA00022723"/>
    </source>
</evidence>
<dbReference type="PRINTS" id="PR00385">
    <property type="entry name" value="P450"/>
</dbReference>
<evidence type="ECO:0000256" key="2">
    <source>
        <dbReference type="ARBA" id="ARBA00010617"/>
    </source>
</evidence>
<dbReference type="PROSITE" id="PS00086">
    <property type="entry name" value="CYTOCHROME_P450"/>
    <property type="match status" value="1"/>
</dbReference>
<dbReference type="Proteomes" id="UP000006753">
    <property type="component" value="Unassembled WGS sequence"/>
</dbReference>
<evidence type="ECO:0000256" key="5">
    <source>
        <dbReference type="PIRSR" id="PIRSR602401-1"/>
    </source>
</evidence>
<dbReference type="EMBL" id="JH921431">
    <property type="protein sequence ID" value="EKD19127.1"/>
    <property type="molecule type" value="Genomic_DNA"/>
</dbReference>
<name>K1X2C1_MARBU</name>
<keyword evidence="5 6" id="KW-0349">Heme</keyword>
<dbReference type="InterPro" id="IPR050121">
    <property type="entry name" value="Cytochrome_P450_monoxygenase"/>
</dbReference>
<keyword evidence="6" id="KW-0560">Oxidoreductase</keyword>
<keyword evidence="7" id="KW-0812">Transmembrane</keyword>
<dbReference type="InterPro" id="IPR001128">
    <property type="entry name" value="Cyt_P450"/>
</dbReference>
<evidence type="ECO:0000256" key="1">
    <source>
        <dbReference type="ARBA" id="ARBA00001971"/>
    </source>
</evidence>
<evidence type="ECO:0000256" key="6">
    <source>
        <dbReference type="RuleBase" id="RU000461"/>
    </source>
</evidence>
<feature type="binding site" description="axial binding residue" evidence="5">
    <location>
        <position position="532"/>
    </location>
    <ligand>
        <name>heme</name>
        <dbReference type="ChEBI" id="CHEBI:30413"/>
    </ligand>
    <ligandPart>
        <name>Fe</name>
        <dbReference type="ChEBI" id="CHEBI:18248"/>
    </ligandPart>
</feature>
<keyword evidence="3 5" id="KW-0479">Metal-binding</keyword>
<dbReference type="Gene3D" id="1.10.630.10">
    <property type="entry name" value="Cytochrome P450"/>
    <property type="match status" value="1"/>
</dbReference>
<protein>
    <submittedName>
        <fullName evidence="8">Putative cytochrome P450 monooxygenase</fullName>
    </submittedName>
</protein>
<dbReference type="AlphaFoldDB" id="K1X2C1"/>
<keyword evidence="4 5" id="KW-0408">Iron</keyword>
<keyword evidence="9" id="KW-1185">Reference proteome</keyword>
<dbReference type="STRING" id="1072389.K1X2C1"/>
<dbReference type="GeneID" id="18758299"/>
<dbReference type="InParanoid" id="K1X2C1"/>
<dbReference type="SUPFAM" id="SSF48264">
    <property type="entry name" value="Cytochrome P450"/>
    <property type="match status" value="1"/>
</dbReference>
<dbReference type="PANTHER" id="PTHR24305">
    <property type="entry name" value="CYTOCHROME P450"/>
    <property type="match status" value="1"/>
</dbReference>
<dbReference type="OMA" id="FGVPQLW"/>
<dbReference type="GO" id="GO:0005506">
    <property type="term" value="F:iron ion binding"/>
    <property type="evidence" value="ECO:0007669"/>
    <property type="project" value="InterPro"/>
</dbReference>
<dbReference type="InterPro" id="IPR002401">
    <property type="entry name" value="Cyt_P450_E_grp-I"/>
</dbReference>
<keyword evidence="6 8" id="KW-0503">Monooxygenase</keyword>
<evidence type="ECO:0000313" key="9">
    <source>
        <dbReference type="Proteomes" id="UP000006753"/>
    </source>
</evidence>
<dbReference type="GO" id="GO:0020037">
    <property type="term" value="F:heme binding"/>
    <property type="evidence" value="ECO:0007669"/>
    <property type="project" value="InterPro"/>
</dbReference>
<dbReference type="GO" id="GO:0004497">
    <property type="term" value="F:monooxygenase activity"/>
    <property type="evidence" value="ECO:0007669"/>
    <property type="project" value="UniProtKB-KW"/>
</dbReference>
<sequence>MAGVVALTVIIMVAFTIGKTVGDFWRNVGYAKRSGLPYIVGPFYIIGYQWVFLAAILRPVLHRIPPVRSSGWFSLLDRNVSWTSPRVAEHRYGDTYLVVTPFIIYLRTSNAELVSQITTRKTDFLKPVRSYKIVDLFGKSILTQEGAEWKRHRKIVGPSFSERSNRLVFEESVRQAEGMMELWAGKGGNTGAVMKLSDTAEDAATLSLHVISAAGFGVPQFWENQRPKDGEGLPGFSTEELTNGHQLSFKVGLTELLNNLVWFVLVPPWMLKVSPFKFHRRAYQAFLECSTYFRELLEIKKKQICLGEIDKGAMDLLGPMIKANYEENQTDLFVGATLTREEILGNSFIFLFAGHETTANNIHFSILLLAMHLPTQRRMQVDIDSILGSKSSSAFSYQHDMPRLYNSMVGAVLTEELRLIPAILNIPKVISGEQNVSVDGKQVWLPDQVFMHINVVGTNRNPRYWPEDPDAFKPERWLPHGQRAAAEVCTTASPENEADGLESTTFITSTATSLLKPPKGAFMTFSDGGRACPGRRFAQVESTAVVSTIFRKYSVELDVSEWASDEQVAEMGREARKAVYRLAVRRAEGILRRCEQVLTLRMARGDEVPVRFVERGRERFGECF</sequence>
<proteinExistence type="inferred from homology"/>
<dbReference type="Pfam" id="PF00067">
    <property type="entry name" value="p450"/>
    <property type="match status" value="1"/>
</dbReference>
<keyword evidence="7" id="KW-0472">Membrane</keyword>
<accession>K1X2C1</accession>
<comment type="cofactor">
    <cofactor evidence="1 5">
        <name>heme</name>
        <dbReference type="ChEBI" id="CHEBI:30413"/>
    </cofactor>
</comment>
<dbReference type="PRINTS" id="PR00463">
    <property type="entry name" value="EP450I"/>
</dbReference>
<evidence type="ECO:0000256" key="4">
    <source>
        <dbReference type="ARBA" id="ARBA00023004"/>
    </source>
</evidence>
<dbReference type="eggNOG" id="KOG0157">
    <property type="taxonomic scope" value="Eukaryota"/>
</dbReference>
<comment type="similarity">
    <text evidence="2 6">Belongs to the cytochrome P450 family.</text>
</comment>
<dbReference type="InterPro" id="IPR017972">
    <property type="entry name" value="Cyt_P450_CS"/>
</dbReference>
<dbReference type="HOGENOM" id="CLU_001570_25_2_1"/>
<organism evidence="8 9">
    <name type="scientific">Marssonina brunnea f. sp. multigermtubi (strain MB_m1)</name>
    <name type="common">Marssonina leaf spot fungus</name>
    <dbReference type="NCBI Taxonomy" id="1072389"/>
    <lineage>
        <taxon>Eukaryota</taxon>
        <taxon>Fungi</taxon>
        <taxon>Dikarya</taxon>
        <taxon>Ascomycota</taxon>
        <taxon>Pezizomycotina</taxon>
        <taxon>Leotiomycetes</taxon>
        <taxon>Helotiales</taxon>
        <taxon>Drepanopezizaceae</taxon>
        <taxon>Drepanopeziza</taxon>
    </lineage>
</organism>
<dbReference type="PANTHER" id="PTHR24305:SF166">
    <property type="entry name" value="CYTOCHROME P450 12A4, MITOCHONDRIAL-RELATED"/>
    <property type="match status" value="1"/>
</dbReference>
<evidence type="ECO:0000313" key="8">
    <source>
        <dbReference type="EMBL" id="EKD19127.1"/>
    </source>
</evidence>